<dbReference type="AlphaFoldDB" id="A0A2S7F321"/>
<dbReference type="InterPro" id="IPR006094">
    <property type="entry name" value="Oxid_FAD_bind_N"/>
</dbReference>
<evidence type="ECO:0000256" key="2">
    <source>
        <dbReference type="ARBA" id="ARBA00022827"/>
    </source>
</evidence>
<sequence length="538" mass="59915">MTLPLPPQVSATAFATALDKFASVLGPEWVYREESDVLLYRDAYSPAWGEPDERLPSAALAPATAEQVQQIVQIANQYKIPLYPISTGKNLGYGGSAPNMTGTVVVDLKRMNKIIEVDDRRHFAIVEPGVSYFDLYQYIRERNLKVMIDCPDPGWGSLVGNALDHGVGYTLGHYRDHFGSHSGMEVVLPNGEIMRTGMGALPNSKTWGEFRYGFGPWVDGLFGQGNFGIVTKMGFRLMPEPEHFLAGTITVPRRQDLIPLVDMVNVLEHMNGLGAPFYSSPLLPISFADPAVAKIANDPNVTDADLNKLASDRNLHYWHVELPFYGPKEVVQAAWNVAARQITSKIPGSKAEILYDVSFPMADRERRGFPHKVALGIPNLDIFTGRSEHNPIPPDGHLWFASVVPKTGEALFEAHKVFAEASRKVGAQPVFSPFSPPCPWMPYTFILINFLPISKSDPELNKRSRQLFEHYIRAAADAGYGEYRAPPMFHDVVSDVYSFNDHALRKFVETMKDAVDPNGIFAPGRCGIWPKRFRGNRQ</sequence>
<dbReference type="Proteomes" id="UP000238261">
    <property type="component" value="Unassembled WGS sequence"/>
</dbReference>
<accession>A0A2S7F321</accession>
<dbReference type="OrthoDB" id="9811557at2"/>
<name>A0A2S7F321_9XANT</name>
<dbReference type="GO" id="GO:0008720">
    <property type="term" value="F:D-lactate dehydrogenase (NAD+) activity"/>
    <property type="evidence" value="ECO:0007669"/>
    <property type="project" value="TreeGrafter"/>
</dbReference>
<dbReference type="InterPro" id="IPR016164">
    <property type="entry name" value="FAD-linked_Oxase-like_C"/>
</dbReference>
<gene>
    <name evidence="4" type="ORF">XhyaCFBP1156_01455</name>
</gene>
<keyword evidence="2" id="KW-0274">FAD</keyword>
<dbReference type="Pfam" id="PF01565">
    <property type="entry name" value="FAD_binding_4"/>
    <property type="match status" value="1"/>
</dbReference>
<dbReference type="InterPro" id="IPR016166">
    <property type="entry name" value="FAD-bd_PCMH"/>
</dbReference>
<evidence type="ECO:0000313" key="4">
    <source>
        <dbReference type="EMBL" id="PPU99850.1"/>
    </source>
</evidence>
<dbReference type="InterPro" id="IPR036318">
    <property type="entry name" value="FAD-bd_PCMH-like_sf"/>
</dbReference>
<dbReference type="InterPro" id="IPR016169">
    <property type="entry name" value="FAD-bd_PCMH_sub2"/>
</dbReference>
<dbReference type="SUPFAM" id="SSF56176">
    <property type="entry name" value="FAD-binding/transporter-associated domain-like"/>
    <property type="match status" value="1"/>
</dbReference>
<dbReference type="EMBL" id="MDEG01000001">
    <property type="protein sequence ID" value="PPU99850.1"/>
    <property type="molecule type" value="Genomic_DNA"/>
</dbReference>
<reference evidence="5" key="1">
    <citation type="submission" date="2016-08" db="EMBL/GenBank/DDBJ databases">
        <authorList>
            <person name="Merda D."/>
            <person name="Briand M."/>
            <person name="Taghouti G."/>
            <person name="Carrere S."/>
            <person name="Gouzy J."/>
            <person name="Portier P."/>
            <person name="Jacques M.-A."/>
            <person name="Fischer-Le Saux M."/>
        </authorList>
    </citation>
    <scope>NUCLEOTIDE SEQUENCE [LARGE SCALE GENOMIC DNA]</scope>
    <source>
        <strain evidence="5">CFBP1156</strain>
    </source>
</reference>
<evidence type="ECO:0000313" key="5">
    <source>
        <dbReference type="Proteomes" id="UP000238261"/>
    </source>
</evidence>
<dbReference type="InterPro" id="IPR016171">
    <property type="entry name" value="Vanillyl_alc_oxidase_C-sub2"/>
</dbReference>
<dbReference type="PANTHER" id="PTHR11748">
    <property type="entry name" value="D-LACTATE DEHYDROGENASE"/>
    <property type="match status" value="1"/>
</dbReference>
<protein>
    <submittedName>
        <fullName evidence="4">FAD-binding oxidoreductase</fullName>
    </submittedName>
</protein>
<evidence type="ECO:0000259" key="3">
    <source>
        <dbReference type="PROSITE" id="PS51387"/>
    </source>
</evidence>
<dbReference type="PROSITE" id="PS51387">
    <property type="entry name" value="FAD_PCMH"/>
    <property type="match status" value="1"/>
</dbReference>
<dbReference type="InterPro" id="IPR016170">
    <property type="entry name" value="Cytok_DH_C_sf"/>
</dbReference>
<dbReference type="Gene3D" id="3.40.462.10">
    <property type="entry name" value="FAD-linked oxidases, C-terminal domain"/>
    <property type="match status" value="1"/>
</dbReference>
<feature type="domain" description="FAD-binding PCMH-type" evidence="3">
    <location>
        <begin position="52"/>
        <end position="240"/>
    </location>
</feature>
<dbReference type="Gene3D" id="3.30.43.10">
    <property type="entry name" value="Uridine Diphospho-n-acetylenolpyruvylglucosamine Reductase, domain 2"/>
    <property type="match status" value="1"/>
</dbReference>
<keyword evidence="1" id="KW-0285">Flavoprotein</keyword>
<dbReference type="GO" id="GO:1903457">
    <property type="term" value="P:lactate catabolic process"/>
    <property type="evidence" value="ECO:0007669"/>
    <property type="project" value="TreeGrafter"/>
</dbReference>
<dbReference type="GO" id="GO:0004458">
    <property type="term" value="F:D-lactate dehydrogenase (cytochrome) activity"/>
    <property type="evidence" value="ECO:0007669"/>
    <property type="project" value="TreeGrafter"/>
</dbReference>
<dbReference type="SUPFAM" id="SSF55103">
    <property type="entry name" value="FAD-linked oxidases, C-terminal domain"/>
    <property type="match status" value="1"/>
</dbReference>
<dbReference type="InterPro" id="IPR016167">
    <property type="entry name" value="FAD-bd_PCMH_sub1"/>
</dbReference>
<evidence type="ECO:0000256" key="1">
    <source>
        <dbReference type="ARBA" id="ARBA00022630"/>
    </source>
</evidence>
<comment type="caution">
    <text evidence="4">The sequence shown here is derived from an EMBL/GenBank/DDBJ whole genome shotgun (WGS) entry which is preliminary data.</text>
</comment>
<dbReference type="GO" id="GO:0071949">
    <property type="term" value="F:FAD binding"/>
    <property type="evidence" value="ECO:0007669"/>
    <property type="project" value="InterPro"/>
</dbReference>
<dbReference type="Gene3D" id="1.10.45.10">
    <property type="entry name" value="Vanillyl-alcohol Oxidase, Chain A, domain 4"/>
    <property type="match status" value="1"/>
</dbReference>
<dbReference type="PANTHER" id="PTHR11748:SF114">
    <property type="entry name" value="ARYL-ALCOHOL OXIDASE VANILLYL-ALCOHOL OXIDASE (AFU_ORTHOLOGUE AFUA_3G09500)-RELATED"/>
    <property type="match status" value="1"/>
</dbReference>
<proteinExistence type="predicted"/>
<dbReference type="Gene3D" id="3.30.465.10">
    <property type="match status" value="1"/>
</dbReference>
<keyword evidence="5" id="KW-1185">Reference proteome</keyword>
<organism evidence="4 5">
    <name type="scientific">Xanthomonas hyacinthi</name>
    <dbReference type="NCBI Taxonomy" id="56455"/>
    <lineage>
        <taxon>Bacteria</taxon>
        <taxon>Pseudomonadati</taxon>
        <taxon>Pseudomonadota</taxon>
        <taxon>Gammaproteobacteria</taxon>
        <taxon>Lysobacterales</taxon>
        <taxon>Lysobacteraceae</taxon>
        <taxon>Xanthomonas</taxon>
    </lineage>
</organism>
<dbReference type="RefSeq" id="WP_046980275.1">
    <property type="nucleotide sequence ID" value="NZ_CP043476.1"/>
</dbReference>